<evidence type="ECO:0000313" key="3">
    <source>
        <dbReference type="Proteomes" id="UP000050761"/>
    </source>
</evidence>
<name>A0A183G814_HELPZ</name>
<evidence type="ECO:0000313" key="4">
    <source>
        <dbReference type="WBParaSite" id="HPBE_0001797401-mRNA-1"/>
    </source>
</evidence>
<organism evidence="3 4">
    <name type="scientific">Heligmosomoides polygyrus</name>
    <name type="common">Parasitic roundworm</name>
    <dbReference type="NCBI Taxonomy" id="6339"/>
    <lineage>
        <taxon>Eukaryota</taxon>
        <taxon>Metazoa</taxon>
        <taxon>Ecdysozoa</taxon>
        <taxon>Nematoda</taxon>
        <taxon>Chromadorea</taxon>
        <taxon>Rhabditida</taxon>
        <taxon>Rhabditina</taxon>
        <taxon>Rhabditomorpha</taxon>
        <taxon>Strongyloidea</taxon>
        <taxon>Heligmosomidae</taxon>
        <taxon>Heligmosomoides</taxon>
    </lineage>
</organism>
<sequence>MENAGRVEYTQNEELNRIHEPGAKSRHKITEHDIDSGTPARVLFDYIGDVNPPHRSAPAHIRLSSAETSTTFVPVQNVDTEVNPEQFGCAALREDLPFRLS</sequence>
<evidence type="ECO:0000313" key="2">
    <source>
        <dbReference type="EMBL" id="VDP10348.1"/>
    </source>
</evidence>
<feature type="compositionally biased region" description="Basic and acidic residues" evidence="1">
    <location>
        <begin position="14"/>
        <end position="34"/>
    </location>
</feature>
<dbReference type="WBParaSite" id="HPBE_0001797401-mRNA-1">
    <property type="protein sequence ID" value="HPBE_0001797401-mRNA-1"/>
    <property type="gene ID" value="HPBE_0001797401"/>
</dbReference>
<reference evidence="2 3" key="1">
    <citation type="submission" date="2018-11" db="EMBL/GenBank/DDBJ databases">
        <authorList>
            <consortium name="Pathogen Informatics"/>
        </authorList>
    </citation>
    <scope>NUCLEOTIDE SEQUENCE [LARGE SCALE GENOMIC DNA]</scope>
</reference>
<proteinExistence type="predicted"/>
<protein>
    <submittedName>
        <fullName evidence="2 4">Uncharacterized protein</fullName>
    </submittedName>
</protein>
<accession>A0A183G814</accession>
<feature type="region of interest" description="Disordered" evidence="1">
    <location>
        <begin position="1"/>
        <end position="34"/>
    </location>
</feature>
<dbReference type="AlphaFoldDB" id="A0A183G814"/>
<evidence type="ECO:0000256" key="1">
    <source>
        <dbReference type="SAM" id="MobiDB-lite"/>
    </source>
</evidence>
<accession>A0A3P8BL55</accession>
<gene>
    <name evidence="2" type="ORF">HPBE_LOCUS17973</name>
</gene>
<reference evidence="4" key="2">
    <citation type="submission" date="2019-09" db="UniProtKB">
        <authorList>
            <consortium name="WormBaseParasite"/>
        </authorList>
    </citation>
    <scope>IDENTIFICATION</scope>
</reference>
<keyword evidence="3" id="KW-1185">Reference proteome</keyword>
<dbReference type="Proteomes" id="UP000050761">
    <property type="component" value="Unassembled WGS sequence"/>
</dbReference>
<dbReference type="EMBL" id="UZAH01030385">
    <property type="protein sequence ID" value="VDP10348.1"/>
    <property type="molecule type" value="Genomic_DNA"/>
</dbReference>